<accession>A0A8J5NP75</accession>
<dbReference type="EMBL" id="JAELUQ010000008">
    <property type="protein sequence ID" value="KAG7409166.1"/>
    <property type="molecule type" value="Genomic_DNA"/>
</dbReference>
<comment type="caution">
    <text evidence="1">The sequence shown here is derived from an EMBL/GenBank/DDBJ whole genome shotgun (WGS) entry which is preliminary data.</text>
</comment>
<proteinExistence type="predicted"/>
<sequence>MESLQSKLDNLQHGVHALAEDLKSRDVDEFTNIVNQLTKDMKDIASEFQAPSPEEANDPETVWEYNMVLDLMDFDAKLAYSEMDRDMAFKYPWMTAKDCEDRLKMLELSIQVFADTVVYAGSSMSACTPPFKKLAIMLQAIVMEYLKLRHRRTVMKLDEVVRGKVVDRDTSMNKEEALSYVSRTFSQEFITSCLRQYHAKNIPRGAVVLKVAWDKDKAAWAVEGHGADQQVVPSPKFEQGAIQVIMIELKELVNSPYKAKEQYDEENVRPPHPLLEKFKLNLLDREEGVLHWSLGGVLAWRFCGEDSWMDRFGHIIDEYE</sequence>
<dbReference type="AlphaFoldDB" id="A0A8J5NP75"/>
<name>A0A8J5NP75_FUSOX</name>
<protein>
    <submittedName>
        <fullName evidence="1">Uncharacterized protein</fullName>
    </submittedName>
</protein>
<evidence type="ECO:0000313" key="1">
    <source>
        <dbReference type="EMBL" id="KAG7409166.1"/>
    </source>
</evidence>
<dbReference type="Proteomes" id="UP000694050">
    <property type="component" value="Unassembled WGS sequence"/>
</dbReference>
<evidence type="ECO:0000313" key="2">
    <source>
        <dbReference type="Proteomes" id="UP000694050"/>
    </source>
</evidence>
<organism evidence="1 2">
    <name type="scientific">Fusarium oxysporum f. sp. rapae</name>
    <dbReference type="NCBI Taxonomy" id="485398"/>
    <lineage>
        <taxon>Eukaryota</taxon>
        <taxon>Fungi</taxon>
        <taxon>Dikarya</taxon>
        <taxon>Ascomycota</taxon>
        <taxon>Pezizomycotina</taxon>
        <taxon>Sordariomycetes</taxon>
        <taxon>Hypocreomycetidae</taxon>
        <taxon>Hypocreales</taxon>
        <taxon>Nectriaceae</taxon>
        <taxon>Fusarium</taxon>
        <taxon>Fusarium oxysporum species complex</taxon>
    </lineage>
</organism>
<gene>
    <name evidence="1" type="ORF">Forpe1208_v011006</name>
</gene>
<reference evidence="1" key="1">
    <citation type="submission" date="2021-04" db="EMBL/GenBank/DDBJ databases">
        <title>First draft genome resource for Brassicaceae pathogens Fusarium oxysporum f. sp. raphani and Fusarium oxysporum f. sp. rapae.</title>
        <authorList>
            <person name="Asai S."/>
        </authorList>
    </citation>
    <scope>NUCLEOTIDE SEQUENCE</scope>
    <source>
        <strain evidence="1">Tf1208</strain>
    </source>
</reference>